<dbReference type="AlphaFoldDB" id="A0A1R1PWR1"/>
<reference evidence="2" key="1">
    <citation type="submission" date="2017-01" db="EMBL/GenBank/DDBJ databases">
        <authorList>
            <person name="Wang Y."/>
            <person name="White M."/>
            <person name="Kvist S."/>
            <person name="Moncalvo J.-M."/>
        </authorList>
    </citation>
    <scope>NUCLEOTIDE SEQUENCE [LARGE SCALE GENOMIC DNA]</scope>
    <source>
        <strain evidence="2">COL-18-3</strain>
    </source>
</reference>
<evidence type="ECO:0000313" key="2">
    <source>
        <dbReference type="Proteomes" id="UP000188320"/>
    </source>
</evidence>
<dbReference type="Gene3D" id="3.80.10.10">
    <property type="entry name" value="Ribonuclease Inhibitor"/>
    <property type="match status" value="1"/>
</dbReference>
<gene>
    <name evidence="1" type="ORF">AX774_g1129</name>
</gene>
<keyword evidence="2" id="KW-1185">Reference proteome</keyword>
<comment type="caution">
    <text evidence="1">The sequence shown here is derived from an EMBL/GenBank/DDBJ whole genome shotgun (WGS) entry which is preliminary data.</text>
</comment>
<proteinExistence type="predicted"/>
<dbReference type="EMBL" id="LSSK01000094">
    <property type="protein sequence ID" value="OMH85323.1"/>
    <property type="molecule type" value="Genomic_DNA"/>
</dbReference>
<dbReference type="InterPro" id="IPR032675">
    <property type="entry name" value="LRR_dom_sf"/>
</dbReference>
<dbReference type="Proteomes" id="UP000188320">
    <property type="component" value="Unassembled WGS sequence"/>
</dbReference>
<protein>
    <submittedName>
        <fullName evidence="1">Uncharacterized protein</fullName>
    </submittedName>
</protein>
<name>A0A1R1PWR1_ZANCU</name>
<evidence type="ECO:0000313" key="1">
    <source>
        <dbReference type="EMBL" id="OMH85323.1"/>
    </source>
</evidence>
<accession>A0A1R1PWR1</accession>
<organism evidence="1 2">
    <name type="scientific">Zancudomyces culisetae</name>
    <name type="common">Gut fungus</name>
    <name type="synonym">Smittium culisetae</name>
    <dbReference type="NCBI Taxonomy" id="1213189"/>
    <lineage>
        <taxon>Eukaryota</taxon>
        <taxon>Fungi</taxon>
        <taxon>Fungi incertae sedis</taxon>
        <taxon>Zoopagomycota</taxon>
        <taxon>Kickxellomycotina</taxon>
        <taxon>Harpellomycetes</taxon>
        <taxon>Harpellales</taxon>
        <taxon>Legeriomycetaceae</taxon>
        <taxon>Zancudomyces</taxon>
    </lineage>
</organism>
<sequence>MFRDKSHEYNSTDGNSEGLKSSITAMLAHQCTNLVLYRNYESLSKFGCYFPNIKYLTLSCSSIIPRRSLKSFELIRRACMNFTHLETLELFDIYEKVQTQALLEIGLNAPKMKRIKLRATYGCNFGLNFENPANLYGLSDNSSDADSDSTFVADTTKTLEKMTPSVINRLNGICQSLGKDTVFSLLHFANPV</sequence>